<keyword evidence="1" id="KW-1133">Transmembrane helix</keyword>
<keyword evidence="1" id="KW-0812">Transmembrane</keyword>
<keyword evidence="1" id="KW-0472">Membrane</keyword>
<feature type="transmembrane region" description="Helical" evidence="1">
    <location>
        <begin position="214"/>
        <end position="236"/>
    </location>
</feature>
<feature type="transmembrane region" description="Helical" evidence="1">
    <location>
        <begin position="16"/>
        <end position="38"/>
    </location>
</feature>
<dbReference type="InterPro" id="IPR022294">
    <property type="entry name" value="ABC-transptr_permeasesu"/>
</dbReference>
<feature type="transmembrane region" description="Helical" evidence="1">
    <location>
        <begin position="160"/>
        <end position="177"/>
    </location>
</feature>
<name>Q9FDH2_STRMG</name>
<evidence type="ECO:0000256" key="1">
    <source>
        <dbReference type="SAM" id="Phobius"/>
    </source>
</evidence>
<dbReference type="EMBL" id="AF267498">
    <property type="protein sequence ID" value="AAF99693.1"/>
    <property type="molecule type" value="Genomic_DNA"/>
</dbReference>
<sequence>MIDLLKAENVKYRHTFLPWLHLILPVTTAIVVIVYGLMTPTHSWADITGGYLELLGISFPIVIAVICGKSVGLEVEAGQFQVMLAIKQRNLIFCIKLLNLLILELFSTLLAIGIYGLIYQLSNKHLIFYGYAVILLTASMLILYLIHLVVVFLFGNSANIGLGIAESLLSALLLTGLGDGIWQFIPCAWGTRLMGTLINLWYYSGHSLFFKQQLLIWLEVAVPLTLMALILSIIWFDRWQGRSSDE</sequence>
<evidence type="ECO:0000313" key="2">
    <source>
        <dbReference type="EMBL" id="AAF99693.1"/>
    </source>
</evidence>
<protein>
    <submittedName>
        <fullName evidence="2">MutG</fullName>
    </submittedName>
</protein>
<dbReference type="AlphaFoldDB" id="Q9FDH2"/>
<gene>
    <name evidence="2" type="primary">mutG</name>
</gene>
<feature type="transmembrane region" description="Helical" evidence="1">
    <location>
        <begin position="183"/>
        <end position="202"/>
    </location>
</feature>
<dbReference type="NCBIfam" id="TIGR03733">
    <property type="entry name" value="lanti_perm_MutG"/>
    <property type="match status" value="1"/>
</dbReference>
<reference evidence="2" key="1">
    <citation type="journal article" date="2000" name="Appl. Environ. Microbiol.">
        <title>Purification and biochemical characterization of mutacin I from the group I strain of Streptococcus mutans, CH43, and genetic analysis of mutacin I biosynthesis genes.</title>
        <authorList>
            <person name="Qi F."/>
            <person name="Chen P."/>
            <person name="Caufield P.W."/>
        </authorList>
    </citation>
    <scope>NUCLEOTIDE SEQUENCE</scope>
    <source>
        <strain evidence="2">CH43</strain>
    </source>
</reference>
<proteinExistence type="predicted"/>
<feature type="transmembrane region" description="Helical" evidence="1">
    <location>
        <begin position="50"/>
        <end position="71"/>
    </location>
</feature>
<accession>Q9FDH2</accession>
<feature type="transmembrane region" description="Helical" evidence="1">
    <location>
        <begin position="91"/>
        <end position="116"/>
    </location>
</feature>
<feature type="transmembrane region" description="Helical" evidence="1">
    <location>
        <begin position="128"/>
        <end position="153"/>
    </location>
</feature>
<dbReference type="CDD" id="cd21808">
    <property type="entry name" value="ABC-2_lan_permease_MutG"/>
    <property type="match status" value="1"/>
</dbReference>
<organism evidence="2">
    <name type="scientific">Streptococcus mutans</name>
    <dbReference type="NCBI Taxonomy" id="1309"/>
    <lineage>
        <taxon>Bacteria</taxon>
        <taxon>Bacillati</taxon>
        <taxon>Bacillota</taxon>
        <taxon>Bacilli</taxon>
        <taxon>Lactobacillales</taxon>
        <taxon>Streptococcaceae</taxon>
        <taxon>Streptococcus</taxon>
    </lineage>
</organism>